<dbReference type="GO" id="GO:0008988">
    <property type="term" value="F:rRNA (adenine-N6-)-methyltransferase activity"/>
    <property type="evidence" value="ECO:0007669"/>
    <property type="project" value="InterPro"/>
</dbReference>
<organism evidence="14 15">
    <name type="scientific">Stylophora pistillata</name>
    <name type="common">Smooth cauliflower coral</name>
    <dbReference type="NCBI Taxonomy" id="50429"/>
    <lineage>
        <taxon>Eukaryota</taxon>
        <taxon>Metazoa</taxon>
        <taxon>Cnidaria</taxon>
        <taxon>Anthozoa</taxon>
        <taxon>Hexacorallia</taxon>
        <taxon>Scleractinia</taxon>
        <taxon>Astrocoeniina</taxon>
        <taxon>Pocilloporidae</taxon>
        <taxon>Stylophora</taxon>
    </lineage>
</organism>
<evidence type="ECO:0000256" key="7">
    <source>
        <dbReference type="ARBA" id="ARBA00022771"/>
    </source>
</evidence>
<keyword evidence="15" id="KW-1185">Reference proteome</keyword>
<comment type="subcellular location">
    <subcellularLocation>
        <location evidence="1">Cytoplasm</location>
    </subcellularLocation>
</comment>
<evidence type="ECO:0000256" key="5">
    <source>
        <dbReference type="ARBA" id="ARBA00022691"/>
    </source>
</evidence>
<dbReference type="PANTHER" id="PTHR13493">
    <property type="entry name" value="ZINC FINGER CCHC DOMAIN-CONTAINING"/>
    <property type="match status" value="1"/>
</dbReference>
<dbReference type="InterPro" id="IPR001878">
    <property type="entry name" value="Znf_CCHC"/>
</dbReference>
<dbReference type="PANTHER" id="PTHR13493:SF3">
    <property type="entry name" value="RRNA N6-ADENOSINE-METHYLTRANSFERASE ZCCHC4"/>
    <property type="match status" value="1"/>
</dbReference>
<keyword evidence="7 9" id="KW-0863">Zinc-finger</keyword>
<evidence type="ECO:0000313" key="15">
    <source>
        <dbReference type="Proteomes" id="UP000225706"/>
    </source>
</evidence>
<feature type="compositionally biased region" description="Basic residues" evidence="10">
    <location>
        <begin position="479"/>
        <end position="493"/>
    </location>
</feature>
<reference evidence="15" key="1">
    <citation type="journal article" date="2017" name="bioRxiv">
        <title>Comparative analysis of the genomes of Stylophora pistillata and Acropora digitifera provides evidence for extensive differences between species of corals.</title>
        <authorList>
            <person name="Voolstra C.R."/>
            <person name="Li Y."/>
            <person name="Liew Y.J."/>
            <person name="Baumgarten S."/>
            <person name="Zoccola D."/>
            <person name="Flot J.-F."/>
            <person name="Tambutte S."/>
            <person name="Allemand D."/>
            <person name="Aranda M."/>
        </authorList>
    </citation>
    <scope>NUCLEOTIDE SEQUENCE [LARGE SCALE GENOMIC DNA]</scope>
</reference>
<proteinExistence type="predicted"/>
<feature type="domain" description="GRF-type" evidence="13">
    <location>
        <begin position="28"/>
        <end position="70"/>
    </location>
</feature>
<evidence type="ECO:0000259" key="13">
    <source>
        <dbReference type="PROSITE" id="PS51999"/>
    </source>
</evidence>
<evidence type="ECO:0000256" key="8">
    <source>
        <dbReference type="ARBA" id="ARBA00022833"/>
    </source>
</evidence>
<keyword evidence="6" id="KW-0479">Metal-binding</keyword>
<dbReference type="InterPro" id="IPR039846">
    <property type="entry name" value="ZCCHC4"/>
</dbReference>
<dbReference type="Pfam" id="PF10237">
    <property type="entry name" value="N6-adenineMlase"/>
    <property type="match status" value="1"/>
</dbReference>
<keyword evidence="2" id="KW-0963">Cytoplasm</keyword>
<dbReference type="EMBL" id="LSMT01000262">
    <property type="protein sequence ID" value="PFX21792.1"/>
    <property type="molecule type" value="Genomic_DNA"/>
</dbReference>
<dbReference type="PROSITE" id="PS50158">
    <property type="entry name" value="ZF_CCHC"/>
    <property type="match status" value="1"/>
</dbReference>
<evidence type="ECO:0000256" key="9">
    <source>
        <dbReference type="PROSITE-ProRule" id="PRU00047"/>
    </source>
</evidence>
<dbReference type="Pfam" id="PF06839">
    <property type="entry name" value="Zn_ribbon_GRF"/>
    <property type="match status" value="1"/>
</dbReference>
<evidence type="ECO:0000259" key="12">
    <source>
        <dbReference type="PROSITE" id="PS51270"/>
    </source>
</evidence>
<keyword evidence="4" id="KW-0808">Transferase</keyword>
<protein>
    <submittedName>
        <fullName evidence="14">Zinc finger CCHC domain-containing protein 4</fullName>
    </submittedName>
</protein>
<dbReference type="PROSITE" id="PS51999">
    <property type="entry name" value="ZF_GRF"/>
    <property type="match status" value="1"/>
</dbReference>
<dbReference type="InterPro" id="IPR041370">
    <property type="entry name" value="Mlase_EEF1AKMT1/ZCCHC4"/>
</dbReference>
<gene>
    <name evidence="14" type="primary">Zcchc4</name>
    <name evidence="14" type="ORF">AWC38_SpisGene13694</name>
</gene>
<keyword evidence="5" id="KW-0949">S-adenosyl-L-methionine</keyword>
<dbReference type="STRING" id="50429.A0A2B4RZX4"/>
<dbReference type="OrthoDB" id="431817at2759"/>
<keyword evidence="3" id="KW-0489">Methyltransferase</keyword>
<dbReference type="PROSITE" id="PS50216">
    <property type="entry name" value="DHHC"/>
    <property type="match status" value="1"/>
</dbReference>
<dbReference type="GO" id="GO:0005730">
    <property type="term" value="C:nucleolus"/>
    <property type="evidence" value="ECO:0007669"/>
    <property type="project" value="TreeGrafter"/>
</dbReference>
<dbReference type="GO" id="GO:0008270">
    <property type="term" value="F:zinc ion binding"/>
    <property type="evidence" value="ECO:0007669"/>
    <property type="project" value="UniProtKB-KW"/>
</dbReference>
<evidence type="ECO:0000256" key="10">
    <source>
        <dbReference type="SAM" id="MobiDB-lite"/>
    </source>
</evidence>
<evidence type="ECO:0000256" key="1">
    <source>
        <dbReference type="ARBA" id="ARBA00004496"/>
    </source>
</evidence>
<dbReference type="PROSITE" id="PS51270">
    <property type="entry name" value="ZF_CTCHY"/>
    <property type="match status" value="1"/>
</dbReference>
<dbReference type="InterPro" id="IPR017921">
    <property type="entry name" value="Znf_CTCHY"/>
</dbReference>
<comment type="caution">
    <text evidence="14">The sequence shown here is derived from an EMBL/GenBank/DDBJ whole genome shotgun (WGS) entry which is preliminary data.</text>
</comment>
<dbReference type="GO" id="GO:0005737">
    <property type="term" value="C:cytoplasm"/>
    <property type="evidence" value="ECO:0007669"/>
    <property type="project" value="UniProtKB-SubCell"/>
</dbReference>
<evidence type="ECO:0000256" key="4">
    <source>
        <dbReference type="ARBA" id="ARBA00022679"/>
    </source>
</evidence>
<accession>A0A2B4RZX4</accession>
<feature type="region of interest" description="Disordered" evidence="10">
    <location>
        <begin position="449"/>
        <end position="504"/>
    </location>
</feature>
<dbReference type="AlphaFoldDB" id="A0A2B4RZX4"/>
<name>A0A2B4RZX4_STYPI</name>
<dbReference type="InterPro" id="IPR010666">
    <property type="entry name" value="Znf_GRF"/>
</dbReference>
<dbReference type="SUPFAM" id="SSF161245">
    <property type="entry name" value="Zinc hairpin stack"/>
    <property type="match status" value="1"/>
</dbReference>
<keyword evidence="8" id="KW-0862">Zinc</keyword>
<evidence type="ECO:0000256" key="6">
    <source>
        <dbReference type="ARBA" id="ARBA00022723"/>
    </source>
</evidence>
<evidence type="ECO:0000313" key="14">
    <source>
        <dbReference type="EMBL" id="PFX21792.1"/>
    </source>
</evidence>
<feature type="domain" description="CCHC-type" evidence="11">
    <location>
        <begin position="435"/>
        <end position="448"/>
    </location>
</feature>
<evidence type="ECO:0000256" key="2">
    <source>
        <dbReference type="ARBA" id="ARBA00022490"/>
    </source>
</evidence>
<dbReference type="InterPro" id="IPR037275">
    <property type="entry name" value="Znf_CTCHY_sf"/>
</dbReference>
<feature type="domain" description="CTCHY-type" evidence="12">
    <location>
        <begin position="363"/>
        <end position="427"/>
    </location>
</feature>
<evidence type="ECO:0000256" key="3">
    <source>
        <dbReference type="ARBA" id="ARBA00022603"/>
    </source>
</evidence>
<evidence type="ECO:0000259" key="11">
    <source>
        <dbReference type="PROSITE" id="PS50158"/>
    </source>
</evidence>
<dbReference type="GO" id="GO:0003676">
    <property type="term" value="F:nucleic acid binding"/>
    <property type="evidence" value="ECO:0007669"/>
    <property type="project" value="InterPro"/>
</dbReference>
<sequence length="504" mass="58462">MEFQHPAAERYGVDVCLSKENPELAPECPHGPMLLFERFYKDGRLPQRFYACSASRDRKHCSFFQWEGDIVSEARKEAHQGMIQNLRRSHDEACLRYSSIFHESDNLQGKKCFHCHSCGLLFQHNEKKNHLSHDYEEAVDLSKPTLILRPRENEKTQAQYLFSSKTTQFLVCLLKELGFHNVLCVGTPRLHEEIQACRKSDDLPSGCLDSLLLDIDFRYAQFFPPSKFCWYNMFNHYFFGNNSRREVFKLFMRRQGVVLVMDPPFGGLTEVLSFSVKNMWDAWRQAHFHGESGVELPTVWIFPYFMEPHMKAALPSFNMLDYKVDYDNHPCFKSKSQKGSKRGSPVRLFTNMKPADVVLPSSEGYRFCKSCDRYVAPENIHCEKCNGCMSKDGRQYVHCEMCGTCVKPGRVHCMTCGRCETKGHQCKRSVDVGTCHVCGGFGHKRRDCLQRPNNPPRKRRKQNSDGIQISLNEEEKLSKKLPRRKSKTKKKRVNFQGGKEVNRN</sequence>
<dbReference type="Proteomes" id="UP000225706">
    <property type="component" value="Unassembled WGS sequence"/>
</dbReference>